<dbReference type="AlphaFoldDB" id="A0A3D8PIQ3"/>
<dbReference type="RefSeq" id="WP_115750849.1">
    <property type="nucleotide sequence ID" value="NZ_PIOD01000021.1"/>
</dbReference>
<dbReference type="EMBL" id="PIOD01000021">
    <property type="protein sequence ID" value="RDW15970.1"/>
    <property type="molecule type" value="Genomic_DNA"/>
</dbReference>
<gene>
    <name evidence="1" type="ORF">CWR45_15870</name>
</gene>
<keyword evidence="2" id="KW-1185">Reference proteome</keyword>
<reference evidence="2" key="1">
    <citation type="submission" date="2017-11" db="EMBL/GenBank/DDBJ databases">
        <authorList>
            <person name="Zhu W."/>
        </authorList>
    </citation>
    <scope>NUCLEOTIDE SEQUENCE [LARGE SCALE GENOMIC DNA]</scope>
    <source>
        <strain evidence="2">CAU 1051</strain>
    </source>
</reference>
<evidence type="ECO:0000313" key="1">
    <source>
        <dbReference type="EMBL" id="RDW15970.1"/>
    </source>
</evidence>
<dbReference type="Proteomes" id="UP000256520">
    <property type="component" value="Unassembled WGS sequence"/>
</dbReference>
<accession>A0A3D8PIQ3</accession>
<proteinExistence type="predicted"/>
<comment type="caution">
    <text evidence="1">The sequence shown here is derived from an EMBL/GenBank/DDBJ whole genome shotgun (WGS) entry which is preliminary data.</text>
</comment>
<name>A0A3D8PIQ3_9BACI</name>
<sequence>MGYILPIETYQYNAYQNRISKDERKVSSVDMPFKVVLEKKHQEIANQFERTSKNTYQTPEKNISVEKITGKGRYFNKLV</sequence>
<organism evidence="1 2">
    <name type="scientific">Oceanobacillus chungangensis</name>
    <dbReference type="NCBI Taxonomy" id="1229152"/>
    <lineage>
        <taxon>Bacteria</taxon>
        <taxon>Bacillati</taxon>
        <taxon>Bacillota</taxon>
        <taxon>Bacilli</taxon>
        <taxon>Bacillales</taxon>
        <taxon>Bacillaceae</taxon>
        <taxon>Oceanobacillus</taxon>
    </lineage>
</organism>
<protein>
    <recommendedName>
        <fullName evidence="3">Transposase</fullName>
    </recommendedName>
</protein>
<evidence type="ECO:0008006" key="3">
    <source>
        <dbReference type="Google" id="ProtNLM"/>
    </source>
</evidence>
<dbReference type="OrthoDB" id="2706316at2"/>
<evidence type="ECO:0000313" key="2">
    <source>
        <dbReference type="Proteomes" id="UP000256520"/>
    </source>
</evidence>